<keyword evidence="3" id="KW-0285">Flavoprotein</keyword>
<comment type="similarity">
    <text evidence="2">Belongs to the oxygen-dependent FAD-linked oxidoreductase family.</text>
</comment>
<organism evidence="8 9">
    <name type="scientific">Actinomortierella ambigua</name>
    <dbReference type="NCBI Taxonomy" id="1343610"/>
    <lineage>
        <taxon>Eukaryota</taxon>
        <taxon>Fungi</taxon>
        <taxon>Fungi incertae sedis</taxon>
        <taxon>Mucoromycota</taxon>
        <taxon>Mortierellomycotina</taxon>
        <taxon>Mortierellomycetes</taxon>
        <taxon>Mortierellales</taxon>
        <taxon>Mortierellaceae</taxon>
        <taxon>Actinomortierella</taxon>
    </lineage>
</organism>
<protein>
    <recommendedName>
        <fullName evidence="7">FAD-binding PCMH-type domain-containing protein</fullName>
    </recommendedName>
</protein>
<dbReference type="InterPro" id="IPR016169">
    <property type="entry name" value="FAD-bd_PCMH_sub2"/>
</dbReference>
<keyword evidence="9" id="KW-1185">Reference proteome</keyword>
<dbReference type="PANTHER" id="PTHR42973:SF39">
    <property type="entry name" value="FAD-BINDING PCMH-TYPE DOMAIN-CONTAINING PROTEIN"/>
    <property type="match status" value="1"/>
</dbReference>
<evidence type="ECO:0000256" key="3">
    <source>
        <dbReference type="ARBA" id="ARBA00022630"/>
    </source>
</evidence>
<dbReference type="PANTHER" id="PTHR42973">
    <property type="entry name" value="BINDING OXIDOREDUCTASE, PUTATIVE (AFU_ORTHOLOGUE AFUA_1G17690)-RELATED"/>
    <property type="match status" value="1"/>
</dbReference>
<evidence type="ECO:0000259" key="7">
    <source>
        <dbReference type="PROSITE" id="PS51387"/>
    </source>
</evidence>
<comment type="caution">
    <text evidence="8">The sequence shown here is derived from an EMBL/GenBank/DDBJ whole genome shotgun (WGS) entry which is preliminary data.</text>
</comment>
<dbReference type="SUPFAM" id="SSF56176">
    <property type="entry name" value="FAD-binding/transporter-associated domain-like"/>
    <property type="match status" value="1"/>
</dbReference>
<evidence type="ECO:0000256" key="2">
    <source>
        <dbReference type="ARBA" id="ARBA00005466"/>
    </source>
</evidence>
<accession>A0A9P6U7I8</accession>
<dbReference type="GO" id="GO:0016491">
    <property type="term" value="F:oxidoreductase activity"/>
    <property type="evidence" value="ECO:0007669"/>
    <property type="project" value="UniProtKB-KW"/>
</dbReference>
<feature type="domain" description="FAD-binding PCMH-type" evidence="7">
    <location>
        <begin position="64"/>
        <end position="238"/>
    </location>
</feature>
<dbReference type="InterPro" id="IPR036318">
    <property type="entry name" value="FAD-bd_PCMH-like_sf"/>
</dbReference>
<keyword evidence="4" id="KW-0274">FAD</keyword>
<feature type="signal peptide" evidence="6">
    <location>
        <begin position="1"/>
        <end position="25"/>
    </location>
</feature>
<dbReference type="InterPro" id="IPR006094">
    <property type="entry name" value="Oxid_FAD_bind_N"/>
</dbReference>
<comment type="cofactor">
    <cofactor evidence="1">
        <name>FAD</name>
        <dbReference type="ChEBI" id="CHEBI:57692"/>
    </cofactor>
</comment>
<proteinExistence type="inferred from homology"/>
<evidence type="ECO:0000256" key="1">
    <source>
        <dbReference type="ARBA" id="ARBA00001974"/>
    </source>
</evidence>
<dbReference type="Gene3D" id="3.40.462.20">
    <property type="match status" value="1"/>
</dbReference>
<dbReference type="Gene3D" id="3.30.465.10">
    <property type="match status" value="1"/>
</dbReference>
<dbReference type="PROSITE" id="PS51387">
    <property type="entry name" value="FAD_PCMH"/>
    <property type="match status" value="1"/>
</dbReference>
<evidence type="ECO:0000256" key="4">
    <source>
        <dbReference type="ARBA" id="ARBA00022827"/>
    </source>
</evidence>
<dbReference type="Pfam" id="PF01565">
    <property type="entry name" value="FAD_binding_4"/>
    <property type="match status" value="1"/>
</dbReference>
<dbReference type="InterPro" id="IPR050416">
    <property type="entry name" value="FAD-linked_Oxidoreductase"/>
</dbReference>
<dbReference type="AlphaFoldDB" id="A0A9P6U7I8"/>
<name>A0A9P6U7I8_9FUNG</name>
<keyword evidence="6" id="KW-0732">Signal</keyword>
<evidence type="ECO:0000256" key="6">
    <source>
        <dbReference type="SAM" id="SignalP"/>
    </source>
</evidence>
<evidence type="ECO:0000256" key="5">
    <source>
        <dbReference type="ARBA" id="ARBA00023002"/>
    </source>
</evidence>
<dbReference type="OrthoDB" id="415825at2759"/>
<dbReference type="Pfam" id="PF08031">
    <property type="entry name" value="BBE"/>
    <property type="match status" value="1"/>
</dbReference>
<gene>
    <name evidence="8" type="ORF">DFQ27_002068</name>
</gene>
<reference evidence="8" key="1">
    <citation type="journal article" date="2020" name="Fungal Divers.">
        <title>Resolving the Mortierellaceae phylogeny through synthesis of multi-gene phylogenetics and phylogenomics.</title>
        <authorList>
            <person name="Vandepol N."/>
            <person name="Liber J."/>
            <person name="Desiro A."/>
            <person name="Na H."/>
            <person name="Kennedy M."/>
            <person name="Barry K."/>
            <person name="Grigoriev I.V."/>
            <person name="Miller A.N."/>
            <person name="O'Donnell K."/>
            <person name="Stajich J.E."/>
            <person name="Bonito G."/>
        </authorList>
    </citation>
    <scope>NUCLEOTIDE SEQUENCE</scope>
    <source>
        <strain evidence="8">BC1065</strain>
    </source>
</reference>
<dbReference type="GO" id="GO:0071949">
    <property type="term" value="F:FAD binding"/>
    <property type="evidence" value="ECO:0007669"/>
    <property type="project" value="InterPro"/>
</dbReference>
<dbReference type="InterPro" id="IPR016166">
    <property type="entry name" value="FAD-bd_PCMH"/>
</dbReference>
<evidence type="ECO:0000313" key="9">
    <source>
        <dbReference type="Proteomes" id="UP000807716"/>
    </source>
</evidence>
<evidence type="ECO:0000313" key="8">
    <source>
        <dbReference type="EMBL" id="KAG0262858.1"/>
    </source>
</evidence>
<dbReference type="Proteomes" id="UP000807716">
    <property type="component" value="Unassembled WGS sequence"/>
</dbReference>
<sequence length="501" mass="55288">MQLRWAQRTILSWATALIILSYVQALPVGLLKCLKNIRSRSESSLVTPSSPLYDTNRIGFNSYFDHRPRAIFHPASEEEAASAILCAAANHVAVAPRSGGHSYEGYSSGGRNGSLVIDLSQFQQFSLDRRNNIATIGAGTRLGHAYTRLWENGEYLIPVGTCPSVGVGGHGLGGGIGVVGRKHGLLTHNILSMTMVAANGTIHTVSPASNPDLFWALRGAGGGSFGLVTEFRVQAYEVPSPVTTVILTYKPDKMGAVLSAFAKQGKIATEDLSATLYIDKKKIEIEFTYLGSQAQMQGAIDPFIEHIGEAPFQTEFEEGTWFQAATRWGQRAGSTLEAASIGNMTFYHRGRSLFYRDLLSEDEVGVIEKYLQNLPKEKTWGYILIDLWGGKIDRPSEPSAFDNHKGVLFSIQFDIFWSSPHPPTPGFACEACLKWSADFVKEMQSIYSSGPILEAYQNYIERDMPDAFQAYYGDQLPRLRQIKKSVDPRNVFRFPQSIPLP</sequence>
<dbReference type="InterPro" id="IPR012951">
    <property type="entry name" value="BBE"/>
</dbReference>
<feature type="chain" id="PRO_5040489177" description="FAD-binding PCMH-type domain-containing protein" evidence="6">
    <location>
        <begin position="26"/>
        <end position="501"/>
    </location>
</feature>
<dbReference type="EMBL" id="JAAAJB010000175">
    <property type="protein sequence ID" value="KAG0262858.1"/>
    <property type="molecule type" value="Genomic_DNA"/>
</dbReference>
<keyword evidence="5" id="KW-0560">Oxidoreductase</keyword>